<dbReference type="InterPro" id="IPR014756">
    <property type="entry name" value="Ig_E-set"/>
</dbReference>
<dbReference type="Gene3D" id="1.10.357.70">
    <property type="entry name" value="Exocyst complex component Sec6, C-terminal domain"/>
    <property type="match status" value="1"/>
</dbReference>
<dbReference type="PANTHER" id="PTHR21292">
    <property type="entry name" value="EXOCYST COMPLEX COMPONENT SEC6-RELATED"/>
    <property type="match status" value="1"/>
</dbReference>
<keyword evidence="3" id="KW-0268">Exocytosis</keyword>
<dbReference type="GO" id="GO:0051601">
    <property type="term" value="P:exocyst localization"/>
    <property type="evidence" value="ECO:0007669"/>
    <property type="project" value="TreeGrafter"/>
</dbReference>
<evidence type="ECO:0000256" key="2">
    <source>
        <dbReference type="ARBA" id="ARBA00022448"/>
    </source>
</evidence>
<comment type="caution">
    <text evidence="5">The sequence shown here is derived from an EMBL/GenBank/DDBJ whole genome shotgun (WGS) entry which is preliminary data.</text>
</comment>
<feature type="domain" description="Hemocyanin C-terminal" evidence="4">
    <location>
        <begin position="871"/>
        <end position="1104"/>
    </location>
</feature>
<dbReference type="InterPro" id="IPR008922">
    <property type="entry name" value="Di-copper_centre_dom_sf"/>
</dbReference>
<dbReference type="PANTHER" id="PTHR21292:SF1">
    <property type="entry name" value="EXOCYST COMPLEX COMPONENT 3"/>
    <property type="match status" value="1"/>
</dbReference>
<evidence type="ECO:0000256" key="3">
    <source>
        <dbReference type="ARBA" id="ARBA00022483"/>
    </source>
</evidence>
<dbReference type="InterPro" id="IPR037020">
    <property type="entry name" value="Hemocyanin_C_sf"/>
</dbReference>
<keyword evidence="6" id="KW-1185">Reference proteome</keyword>
<accession>A0A482VNR1</accession>
<dbReference type="Gene3D" id="2.60.40.1520">
    <property type="entry name" value="Hemocyanin, C-terminal domain"/>
    <property type="match status" value="1"/>
</dbReference>
<protein>
    <submittedName>
        <fullName evidence="5">Sec6 and/or Hemocyanin C domain containing protein</fullName>
    </submittedName>
</protein>
<dbReference type="InterPro" id="IPR013788">
    <property type="entry name" value="Hemocyanin/hexamerin"/>
</dbReference>
<evidence type="ECO:0000313" key="6">
    <source>
        <dbReference type="Proteomes" id="UP000292052"/>
    </source>
</evidence>
<sequence>MRELEATAKASATAHVINMFQRPGQLEKVDQYKRRLTRKKNSVEALLKSAMQQQLDGVRTGLNQLHCCLEDAKEIDASVKKMFGLFSEVPDLCNRLNQVRDENMRHSQYVTARENLKHIFTVPESVEKTKQWINEGKLLHTHQCLRDLENSRDDLLYELHKLPNQSPHDKSMLKAYFADVEVLSNLLEKQLRLILSRTLNTVRKEPTVIVTALRIIEREERTDQEALKQGRQTGFLPPGRPKRWKDMAFEVLEKSVATRIEGTQVEEREDNKHWLIRYLELIRQLILEDLRVVKTLCVPCFPPRYDIIDKYIQMYHSCLSRHLQEVIQNGLEGNEYVTTLSWVLKTYNNSDLLGHPDLIEYTKNLGPLLPQAVMDRLENDYLKNIEKNYVEWMRNTLNSEEQEWRSNVEPNSDNYSRTAAPIIIFQMIDQNLQVSKTISNDMTCKVLNLSIVQVINYGESYRKAVTEFKNKYFEDRKQVPYFTQYMIMIVNNCLQLADLATQLEKQYWTTSSPQTLKENFGRLRTTFIQLRNDAGDYLLEELFVDSDKHFDELFTARWLGTSLPVDTICATLDDYFQDYNRLSESNYKFIVHQARSSVSKRYLTALLSKKVSFKTYDECVQAAGKIVKEAQQLGKLLDTLCSLEGDDPFETVILLTEVLKSDDDMLSFELHRVVEKYPDITEDHLLRLLSLRERLSNDFGEIEYFDYEEPFRTGYYSSLRYSNGLEFPNRPNYARLSENFINYDQSWTYKSRYGYSYTRVRDFERRLRDSIDAGYVFTRKSELVDLYSSDQINLLGNLVESNPDSLNPHYYGPWQVYARHLLGYSYQPLNKNKVVPSALEHFETALRDPAFYQLYKRIVLHFLHYKEYLPPYSYSELSYPGVKVEKVDFDRLITYFDYFDSDLSNAVYVTREEYEADSFRVKVRQQRLNHKPFTYRISVNSDQVNDAVVRVYLGPKYDQYGRKIELYENRVNFVELDIFRYKLQPGQNVIERNSRQTYWFVPDRTSYKELYKRVLGALDNTEQFQLDSSEAFYGFPTRFLLPKGKRGGQVFQIYVIVNPYQAPRLGTGMNYIDNYAWGFPFDRLVESSEFTVPNSQFQDVVIYHRTIEEVNSSQAQNEP</sequence>
<gene>
    <name evidence="5" type="ORF">BDFB_006858</name>
</gene>
<evidence type="ECO:0000259" key="4">
    <source>
        <dbReference type="Pfam" id="PF03723"/>
    </source>
</evidence>
<dbReference type="EMBL" id="QDEB01080775">
    <property type="protein sequence ID" value="RZC34356.1"/>
    <property type="molecule type" value="Genomic_DNA"/>
</dbReference>
<evidence type="ECO:0000256" key="1">
    <source>
        <dbReference type="ARBA" id="ARBA00009447"/>
    </source>
</evidence>
<dbReference type="GO" id="GO:0000149">
    <property type="term" value="F:SNARE binding"/>
    <property type="evidence" value="ECO:0007669"/>
    <property type="project" value="TreeGrafter"/>
</dbReference>
<evidence type="ECO:0000313" key="5">
    <source>
        <dbReference type="EMBL" id="RZC34356.1"/>
    </source>
</evidence>
<organism evidence="5 6">
    <name type="scientific">Asbolus verrucosus</name>
    <name type="common">Desert ironclad beetle</name>
    <dbReference type="NCBI Taxonomy" id="1661398"/>
    <lineage>
        <taxon>Eukaryota</taxon>
        <taxon>Metazoa</taxon>
        <taxon>Ecdysozoa</taxon>
        <taxon>Arthropoda</taxon>
        <taxon>Hexapoda</taxon>
        <taxon>Insecta</taxon>
        <taxon>Pterygota</taxon>
        <taxon>Neoptera</taxon>
        <taxon>Endopterygota</taxon>
        <taxon>Coleoptera</taxon>
        <taxon>Polyphaga</taxon>
        <taxon>Cucujiformia</taxon>
        <taxon>Tenebrionidae</taxon>
        <taxon>Pimeliinae</taxon>
        <taxon>Asbolus</taxon>
    </lineage>
</organism>
<dbReference type="InterPro" id="IPR042532">
    <property type="entry name" value="EXOC3/Sec6_C"/>
</dbReference>
<comment type="similarity">
    <text evidence="1">Belongs to the SEC6 family.</text>
</comment>
<dbReference type="InterPro" id="IPR010326">
    <property type="entry name" value="EXOC3/Sec6"/>
</dbReference>
<dbReference type="GO" id="GO:0006887">
    <property type="term" value="P:exocytosis"/>
    <property type="evidence" value="ECO:0007669"/>
    <property type="project" value="UniProtKB-KW"/>
</dbReference>
<dbReference type="InterPro" id="IPR005203">
    <property type="entry name" value="Hemocyanin_C"/>
</dbReference>
<dbReference type="PROSITE" id="PS00210">
    <property type="entry name" value="HEMOCYANIN_2"/>
    <property type="match status" value="1"/>
</dbReference>
<dbReference type="Pfam" id="PF06046">
    <property type="entry name" value="Sec6"/>
    <property type="match status" value="1"/>
</dbReference>
<dbReference type="SUPFAM" id="SSF81296">
    <property type="entry name" value="E set domains"/>
    <property type="match status" value="1"/>
</dbReference>
<dbReference type="Proteomes" id="UP000292052">
    <property type="component" value="Unassembled WGS sequence"/>
</dbReference>
<keyword evidence="2" id="KW-0813">Transport</keyword>
<proteinExistence type="inferred from homology"/>
<dbReference type="Pfam" id="PF03723">
    <property type="entry name" value="Hemocyanin_C"/>
    <property type="match status" value="1"/>
</dbReference>
<dbReference type="STRING" id="1661398.A0A482VNR1"/>
<dbReference type="AlphaFoldDB" id="A0A482VNR1"/>
<reference evidence="5 6" key="1">
    <citation type="submission" date="2017-03" db="EMBL/GenBank/DDBJ databases">
        <title>Genome of the blue death feigning beetle - Asbolus verrucosus.</title>
        <authorList>
            <person name="Rider S.D."/>
        </authorList>
    </citation>
    <scope>NUCLEOTIDE SEQUENCE [LARGE SCALE GENOMIC DNA]</scope>
    <source>
        <strain evidence="5">Butters</strain>
        <tissue evidence="5">Head and leg muscle</tissue>
    </source>
</reference>
<dbReference type="GO" id="GO:0000145">
    <property type="term" value="C:exocyst"/>
    <property type="evidence" value="ECO:0007669"/>
    <property type="project" value="InterPro"/>
</dbReference>
<dbReference type="Gene3D" id="1.10.1280.10">
    <property type="entry name" value="Di-copper center containing domain from catechol oxidase"/>
    <property type="match status" value="1"/>
</dbReference>
<name>A0A482VNR1_ASBVE</name>
<dbReference type="Gene3D" id="1.10.357.50">
    <property type="match status" value="1"/>
</dbReference>
<dbReference type="SUPFAM" id="SSF48056">
    <property type="entry name" value="Di-copper centre-containing domain"/>
    <property type="match status" value="1"/>
</dbReference>
<dbReference type="OrthoDB" id="10047020at2759"/>